<dbReference type="EMBL" id="JAGINT010000002">
    <property type="protein sequence ID" value="MBP2354500.1"/>
    <property type="molecule type" value="Genomic_DNA"/>
</dbReference>
<evidence type="ECO:0008006" key="5">
    <source>
        <dbReference type="Google" id="ProtNLM"/>
    </source>
</evidence>
<name>A0ABS4US75_9ACTN</name>
<dbReference type="Proteomes" id="UP000755585">
    <property type="component" value="Unassembled WGS sequence"/>
</dbReference>
<feature type="signal peptide" evidence="2">
    <location>
        <begin position="1"/>
        <end position="22"/>
    </location>
</feature>
<reference evidence="3 4" key="1">
    <citation type="submission" date="2021-03" db="EMBL/GenBank/DDBJ databases">
        <title>Sequencing the genomes of 1000 actinobacteria strains.</title>
        <authorList>
            <person name="Klenk H.-P."/>
        </authorList>
    </citation>
    <scope>NUCLEOTIDE SEQUENCE [LARGE SCALE GENOMIC DNA]</scope>
    <source>
        <strain evidence="3 4">DSM 18824</strain>
    </source>
</reference>
<feature type="region of interest" description="Disordered" evidence="1">
    <location>
        <begin position="30"/>
        <end position="67"/>
    </location>
</feature>
<dbReference type="RefSeq" id="WP_209697295.1">
    <property type="nucleotide sequence ID" value="NZ_BAAAVU010000031.1"/>
</dbReference>
<keyword evidence="2" id="KW-0732">Signal</keyword>
<organism evidence="3 4">
    <name type="scientific">Kribbella aluminosa</name>
    <dbReference type="NCBI Taxonomy" id="416017"/>
    <lineage>
        <taxon>Bacteria</taxon>
        <taxon>Bacillati</taxon>
        <taxon>Actinomycetota</taxon>
        <taxon>Actinomycetes</taxon>
        <taxon>Propionibacteriales</taxon>
        <taxon>Kribbellaceae</taxon>
        <taxon>Kribbella</taxon>
    </lineage>
</organism>
<proteinExistence type="predicted"/>
<evidence type="ECO:0000256" key="1">
    <source>
        <dbReference type="SAM" id="MobiDB-lite"/>
    </source>
</evidence>
<evidence type="ECO:0000313" key="4">
    <source>
        <dbReference type="Proteomes" id="UP000755585"/>
    </source>
</evidence>
<sequence>MRAGVRCLAVVALALGYSATTACSNGAFGPTSPSPGLSSAQPAAPRTVTTSTPGPGSTTPGIELTVVPRSDGSFDITENLRLPAATDMLPLQLPASGDQLPGMMSPTKPRVTNLNVVADDQSVPIENTTLSASGDIPLTVAATRFRLTYRLSGSAVLATPSQTGRAGAAIRPLTASADGSLPTDVTVTSGLLNAICPLLAEPRCAVGDPARLTVRPDIPAGKALVVLQLDLPR</sequence>
<evidence type="ECO:0000313" key="3">
    <source>
        <dbReference type="EMBL" id="MBP2354500.1"/>
    </source>
</evidence>
<keyword evidence="4" id="KW-1185">Reference proteome</keyword>
<evidence type="ECO:0000256" key="2">
    <source>
        <dbReference type="SAM" id="SignalP"/>
    </source>
</evidence>
<dbReference type="PROSITE" id="PS51257">
    <property type="entry name" value="PROKAR_LIPOPROTEIN"/>
    <property type="match status" value="1"/>
</dbReference>
<feature type="compositionally biased region" description="Low complexity" evidence="1">
    <location>
        <begin position="49"/>
        <end position="61"/>
    </location>
</feature>
<comment type="caution">
    <text evidence="3">The sequence shown here is derived from an EMBL/GenBank/DDBJ whole genome shotgun (WGS) entry which is preliminary data.</text>
</comment>
<feature type="chain" id="PRO_5046150040" description="Secreted protein" evidence="2">
    <location>
        <begin position="23"/>
        <end position="233"/>
    </location>
</feature>
<protein>
    <recommendedName>
        <fullName evidence="5">Secreted protein</fullName>
    </recommendedName>
</protein>
<accession>A0ABS4US75</accession>
<gene>
    <name evidence="3" type="ORF">JOF29_005610</name>
</gene>